<feature type="transmembrane region" description="Helical" evidence="1">
    <location>
        <begin position="164"/>
        <end position="184"/>
    </location>
</feature>
<accession>A0A5M9WVE2</accession>
<feature type="transmembrane region" description="Helical" evidence="1">
    <location>
        <begin position="18"/>
        <end position="51"/>
    </location>
</feature>
<feature type="transmembrane region" description="Helical" evidence="1">
    <location>
        <begin position="63"/>
        <end position="82"/>
    </location>
</feature>
<keyword evidence="1" id="KW-1133">Transmembrane helix</keyword>
<keyword evidence="1" id="KW-0472">Membrane</keyword>
<gene>
    <name evidence="2" type="ORF">EC604_17385</name>
</gene>
<comment type="caution">
    <text evidence="2">The sequence shown here is derived from an EMBL/GenBank/DDBJ whole genome shotgun (WGS) entry which is preliminary data.</text>
</comment>
<protein>
    <submittedName>
        <fullName evidence="2">Uncharacterized protein</fullName>
    </submittedName>
</protein>
<organism evidence="2 3">
    <name type="scientific">Paenibacillus amylolyticus</name>
    <dbReference type="NCBI Taxonomy" id="1451"/>
    <lineage>
        <taxon>Bacteria</taxon>
        <taxon>Bacillati</taxon>
        <taxon>Bacillota</taxon>
        <taxon>Bacilli</taxon>
        <taxon>Bacillales</taxon>
        <taxon>Paenibacillaceae</taxon>
        <taxon>Paenibacillus</taxon>
    </lineage>
</organism>
<keyword evidence="1" id="KW-0812">Transmembrane</keyword>
<evidence type="ECO:0000313" key="3">
    <source>
        <dbReference type="Proteomes" id="UP000323664"/>
    </source>
</evidence>
<dbReference type="EMBL" id="RIAS01000009">
    <property type="protein sequence ID" value="KAA8785616.1"/>
    <property type="molecule type" value="Genomic_DNA"/>
</dbReference>
<name>A0A5M9WVE2_PAEAM</name>
<dbReference type="AlphaFoldDB" id="A0A5M9WVE2"/>
<evidence type="ECO:0000313" key="2">
    <source>
        <dbReference type="EMBL" id="KAA8785616.1"/>
    </source>
</evidence>
<feature type="transmembrane region" description="Helical" evidence="1">
    <location>
        <begin position="136"/>
        <end position="158"/>
    </location>
</feature>
<sequence length="214" mass="24698">MRTEKNQEILDQRDVDNIIISIVYLLVIFGSIFFHGFFMAIVLYISTLFYFNRVRMFDKVSRSRFVILATYLQITLPLFVVLASITKFIEFVPNDASGNMKIYIVLAYYILTPIILNLISFTVFKKHENFSINQKPALEIGRMVIWGATLTTSVLVIADGIDDNFIKVSFLIVMAPLLIFNYAVKVTFENDSALKEYRKNNENNEDSSKQSEEL</sequence>
<reference evidence="2 3" key="1">
    <citation type="journal article" date="2019" name="J. Ind. Microbiol. Biotechnol.">
        <title>Paenibacillus amylolyticus 27C64 has a diverse set of carbohydrate-active enzymes and complete pectin deconstruction system.</title>
        <authorList>
            <person name="Keggi C."/>
            <person name="Doran-Peterson J."/>
        </authorList>
    </citation>
    <scope>NUCLEOTIDE SEQUENCE [LARGE SCALE GENOMIC DNA]</scope>
    <source>
        <strain evidence="2 3">27C64</strain>
    </source>
</reference>
<feature type="transmembrane region" description="Helical" evidence="1">
    <location>
        <begin position="102"/>
        <end position="124"/>
    </location>
</feature>
<dbReference type="Proteomes" id="UP000323664">
    <property type="component" value="Unassembled WGS sequence"/>
</dbReference>
<proteinExistence type="predicted"/>
<dbReference type="RefSeq" id="WP_123065375.1">
    <property type="nucleotide sequence ID" value="NZ_RIAS01000009.1"/>
</dbReference>
<evidence type="ECO:0000256" key="1">
    <source>
        <dbReference type="SAM" id="Phobius"/>
    </source>
</evidence>